<keyword evidence="3" id="KW-1185">Reference proteome</keyword>
<name>A0A251X267_9RHOB</name>
<feature type="region of interest" description="Disordered" evidence="1">
    <location>
        <begin position="1"/>
        <end position="44"/>
    </location>
</feature>
<dbReference type="Proteomes" id="UP000194664">
    <property type="component" value="Unassembled WGS sequence"/>
</dbReference>
<sequence>MFENFKSFAKPDTDHRPVSARQKPADLTRLELAQPQSCEKDNKRLSSALSRINSLLSPN</sequence>
<organism evidence="2 3">
    <name type="scientific">Marivivens niveibacter</name>
    <dbReference type="NCBI Taxonomy" id="1930667"/>
    <lineage>
        <taxon>Bacteria</taxon>
        <taxon>Pseudomonadati</taxon>
        <taxon>Pseudomonadota</taxon>
        <taxon>Alphaproteobacteria</taxon>
        <taxon>Rhodobacterales</taxon>
        <taxon>Paracoccaceae</taxon>
        <taxon>Marivivens group</taxon>
        <taxon>Marivivens</taxon>
    </lineage>
</organism>
<evidence type="ECO:0000256" key="1">
    <source>
        <dbReference type="SAM" id="MobiDB-lite"/>
    </source>
</evidence>
<comment type="caution">
    <text evidence="2">The sequence shown here is derived from an EMBL/GenBank/DDBJ whole genome shotgun (WGS) entry which is preliminary data.</text>
</comment>
<dbReference type="EMBL" id="MSPP01000001">
    <property type="protein sequence ID" value="OUD10671.1"/>
    <property type="molecule type" value="Genomic_DNA"/>
</dbReference>
<reference evidence="2 3" key="1">
    <citation type="submission" date="2016-12" db="EMBL/GenBank/DDBJ databases">
        <title>The draft genome sequence of HSLHS2.</title>
        <authorList>
            <person name="Hu D."/>
            <person name="Wang L."/>
            <person name="Shao Z."/>
        </authorList>
    </citation>
    <scope>NUCLEOTIDE SEQUENCE [LARGE SCALE GENOMIC DNA]</scope>
    <source>
        <strain evidence="2">MCCC 1A06712</strain>
    </source>
</reference>
<proteinExistence type="predicted"/>
<protein>
    <submittedName>
        <fullName evidence="2">Uncharacterized protein</fullName>
    </submittedName>
</protein>
<evidence type="ECO:0000313" key="2">
    <source>
        <dbReference type="EMBL" id="OUD10671.1"/>
    </source>
</evidence>
<evidence type="ECO:0000313" key="3">
    <source>
        <dbReference type="Proteomes" id="UP000194664"/>
    </source>
</evidence>
<dbReference type="AlphaFoldDB" id="A0A251X267"/>
<accession>A0A251X267</accession>
<feature type="compositionally biased region" description="Basic and acidic residues" evidence="1">
    <location>
        <begin position="9"/>
        <end position="29"/>
    </location>
</feature>
<gene>
    <name evidence="2" type="ORF">BVC71_04065</name>
</gene>